<comment type="caution">
    <text evidence="1">The sequence shown here is derived from an EMBL/GenBank/DDBJ whole genome shotgun (WGS) entry which is preliminary data.</text>
</comment>
<organism evidence="1 2">
    <name type="scientific">Scopulibacillus darangshiensis</name>
    <dbReference type="NCBI Taxonomy" id="442528"/>
    <lineage>
        <taxon>Bacteria</taxon>
        <taxon>Bacillati</taxon>
        <taxon>Bacillota</taxon>
        <taxon>Bacilli</taxon>
        <taxon>Bacillales</taxon>
        <taxon>Sporolactobacillaceae</taxon>
        <taxon>Scopulibacillus</taxon>
    </lineage>
</organism>
<name>A0A4R2P483_9BACL</name>
<proteinExistence type="predicted"/>
<sequence>MTTKFLRFEDDKVIHVASGSINADKNYIEAKAKRFDETNRRLQQAFGKYKRRNNSNHK</sequence>
<evidence type="ECO:0000313" key="2">
    <source>
        <dbReference type="Proteomes" id="UP000295416"/>
    </source>
</evidence>
<reference evidence="1 2" key="1">
    <citation type="submission" date="2019-03" db="EMBL/GenBank/DDBJ databases">
        <title>Genomic Encyclopedia of Type Strains, Phase IV (KMG-IV): sequencing the most valuable type-strain genomes for metagenomic binning, comparative biology and taxonomic classification.</title>
        <authorList>
            <person name="Goeker M."/>
        </authorList>
    </citation>
    <scope>NUCLEOTIDE SEQUENCE [LARGE SCALE GENOMIC DNA]</scope>
    <source>
        <strain evidence="1 2">DSM 19377</strain>
    </source>
</reference>
<protein>
    <submittedName>
        <fullName evidence="1">Uncharacterized protein</fullName>
    </submittedName>
</protein>
<dbReference type="AlphaFoldDB" id="A0A4R2P483"/>
<gene>
    <name evidence="1" type="ORF">EV207_11653</name>
</gene>
<evidence type="ECO:0000313" key="1">
    <source>
        <dbReference type="EMBL" id="TCP28741.1"/>
    </source>
</evidence>
<accession>A0A4R2P483</accession>
<dbReference type="Proteomes" id="UP000295416">
    <property type="component" value="Unassembled WGS sequence"/>
</dbReference>
<dbReference type="RefSeq" id="WP_165886926.1">
    <property type="nucleotide sequence ID" value="NZ_SLXK01000016.1"/>
</dbReference>
<dbReference type="EMBL" id="SLXK01000016">
    <property type="protein sequence ID" value="TCP28741.1"/>
    <property type="molecule type" value="Genomic_DNA"/>
</dbReference>
<keyword evidence="2" id="KW-1185">Reference proteome</keyword>